<dbReference type="InterPro" id="IPR029016">
    <property type="entry name" value="GAF-like_dom_sf"/>
</dbReference>
<evidence type="ECO:0000259" key="1">
    <source>
        <dbReference type="PROSITE" id="PS50046"/>
    </source>
</evidence>
<name>A0A8J2ZB11_9PROT</name>
<dbReference type="Proteomes" id="UP000597507">
    <property type="component" value="Unassembled WGS sequence"/>
</dbReference>
<feature type="domain" description="Phytochrome chromophore attachment site" evidence="1">
    <location>
        <begin position="6"/>
        <end position="69"/>
    </location>
</feature>
<proteinExistence type="predicted"/>
<dbReference type="PROSITE" id="PS50046">
    <property type="entry name" value="PHYTOCHROME_2"/>
    <property type="match status" value="1"/>
</dbReference>
<comment type="caution">
    <text evidence="2">The sequence shown here is derived from an EMBL/GenBank/DDBJ whole genome shotgun (WGS) entry which is preliminary data.</text>
</comment>
<evidence type="ECO:0000313" key="2">
    <source>
        <dbReference type="EMBL" id="GGG31205.1"/>
    </source>
</evidence>
<dbReference type="RefSeq" id="WP_188899756.1">
    <property type="nucleotide sequence ID" value="NZ_BMKS01000004.1"/>
</dbReference>
<organism evidence="2 3">
    <name type="scientific">Caldovatus sediminis</name>
    <dbReference type="NCBI Taxonomy" id="2041189"/>
    <lineage>
        <taxon>Bacteria</taxon>
        <taxon>Pseudomonadati</taxon>
        <taxon>Pseudomonadota</taxon>
        <taxon>Alphaproteobacteria</taxon>
        <taxon>Acetobacterales</taxon>
        <taxon>Roseomonadaceae</taxon>
        <taxon>Caldovatus</taxon>
    </lineage>
</organism>
<keyword evidence="3" id="KW-1185">Reference proteome</keyword>
<protein>
    <recommendedName>
        <fullName evidence="1">Phytochrome chromophore attachment site domain-containing protein</fullName>
    </recommendedName>
</protein>
<dbReference type="InterPro" id="IPR016132">
    <property type="entry name" value="Phyto_chromo_attachment"/>
</dbReference>
<accession>A0A8J2ZB11</accession>
<gene>
    <name evidence="2" type="ORF">GCM10010964_18940</name>
</gene>
<dbReference type="Gene3D" id="3.30.450.40">
    <property type="match status" value="1"/>
</dbReference>
<reference evidence="2 3" key="1">
    <citation type="journal article" date="2014" name="Int. J. Syst. Evol. Microbiol.">
        <title>Complete genome sequence of Corynebacterium casei LMG S-19264T (=DSM 44701T), isolated from a smear-ripened cheese.</title>
        <authorList>
            <consortium name="US DOE Joint Genome Institute (JGI-PGF)"/>
            <person name="Walter F."/>
            <person name="Albersmeier A."/>
            <person name="Kalinowski J."/>
            <person name="Ruckert C."/>
        </authorList>
    </citation>
    <scope>NUCLEOTIDE SEQUENCE [LARGE SCALE GENOMIC DNA]</scope>
    <source>
        <strain evidence="2 3">CGMCC 1.16330</strain>
    </source>
</reference>
<sequence length="69" mass="7710">MDAAPDLPGTCRAAAREFRRLTGFDRVMVYRFLEDGAGCVLPEDRAAELPPFLYRHYPASDIPAQARTP</sequence>
<dbReference type="AlphaFoldDB" id="A0A8J2ZB11"/>
<dbReference type="EMBL" id="BMKS01000004">
    <property type="protein sequence ID" value="GGG31205.1"/>
    <property type="molecule type" value="Genomic_DNA"/>
</dbReference>
<evidence type="ECO:0000313" key="3">
    <source>
        <dbReference type="Proteomes" id="UP000597507"/>
    </source>
</evidence>
<dbReference type="SUPFAM" id="SSF55781">
    <property type="entry name" value="GAF domain-like"/>
    <property type="match status" value="1"/>
</dbReference>